<evidence type="ECO:0000313" key="8">
    <source>
        <dbReference type="EMBL" id="MBB6085118.1"/>
    </source>
</evidence>
<dbReference type="InterPro" id="IPR033749">
    <property type="entry name" value="Polyprenyl_synt_CS"/>
</dbReference>
<sequence>MSAVAGNFDAWLRERVDHTAAVLDDLLPPAEDDPARLHEAMRYAVLGPGKRVRAALVYAAGEASRTPNGTAAAQDLALDAAAAAVELIHAYSLIHDDLPCMDDDDLRRGRPTVHRQFDDEALAMLAGDALQPLAFDCLAQMPIAPALTVQAVRLLARAAGSEGMVGGQAIDCASVGQALPIEALQHMHRMKTGALLEASVLLGGVVAGASSTVRAGLESYASAMGLAFQVVDDILDVTADSATLGKTAGKDAAQGKPTYVSIMGLDGSRELLAGLREQACAALLPLGPSACRLRELADYIIGRSH</sequence>
<dbReference type="FunFam" id="1.10.600.10:FF:000001">
    <property type="entry name" value="Geranylgeranyl diphosphate synthase"/>
    <property type="match status" value="1"/>
</dbReference>
<evidence type="ECO:0000256" key="7">
    <source>
        <dbReference type="RuleBase" id="RU004466"/>
    </source>
</evidence>
<dbReference type="SFLD" id="SFLDG01017">
    <property type="entry name" value="Polyprenyl_Transferase_Like"/>
    <property type="match status" value="1"/>
</dbReference>
<dbReference type="Pfam" id="PF00348">
    <property type="entry name" value="polyprenyl_synt"/>
    <property type="match status" value="1"/>
</dbReference>
<dbReference type="GO" id="GO:0016114">
    <property type="term" value="P:terpenoid biosynthetic process"/>
    <property type="evidence" value="ECO:0007669"/>
    <property type="project" value="UniProtKB-ARBA"/>
</dbReference>
<evidence type="ECO:0000313" key="9">
    <source>
        <dbReference type="Proteomes" id="UP000541136"/>
    </source>
</evidence>
<reference evidence="8 9" key="1">
    <citation type="submission" date="2020-08" db="EMBL/GenBank/DDBJ databases">
        <title>Genomic Encyclopedia of Type Strains, Phase IV (KMG-IV): sequencing the most valuable type-strain genomes for metagenomic binning, comparative biology and taxonomic classification.</title>
        <authorList>
            <person name="Goeker M."/>
        </authorList>
    </citation>
    <scope>NUCLEOTIDE SEQUENCE [LARGE SCALE GENOMIC DNA]</scope>
    <source>
        <strain evidence="8 9">DSM 12141</strain>
    </source>
</reference>
<dbReference type="PANTHER" id="PTHR43281:SF1">
    <property type="entry name" value="FARNESYL DIPHOSPHATE SYNTHASE"/>
    <property type="match status" value="1"/>
</dbReference>
<dbReference type="EC" id="2.5.1.1" evidence="8"/>
<keyword evidence="3 7" id="KW-0808">Transferase</keyword>
<dbReference type="AlphaFoldDB" id="A0A7W9TQP9"/>
<proteinExistence type="inferred from homology"/>
<comment type="similarity">
    <text evidence="2 7">Belongs to the FPP/GGPP synthase family.</text>
</comment>
<name>A0A7W9TQP9_CASDE</name>
<dbReference type="PROSITE" id="PS00723">
    <property type="entry name" value="POLYPRENYL_SYNTHASE_1"/>
    <property type="match status" value="1"/>
</dbReference>
<dbReference type="GO" id="GO:0004161">
    <property type="term" value="F:dimethylallyltranstransferase activity"/>
    <property type="evidence" value="ECO:0007669"/>
    <property type="project" value="UniProtKB-EC"/>
</dbReference>
<protein>
    <submittedName>
        <fullName evidence="8">Farnesyl diphosphate synthase</fullName>
        <ecNumber evidence="8">2.5.1.1</ecNumber>
        <ecNumber evidence="8">2.5.1.10</ecNumber>
    </submittedName>
</protein>
<keyword evidence="4" id="KW-0479">Metal-binding</keyword>
<evidence type="ECO:0000256" key="6">
    <source>
        <dbReference type="ARBA" id="ARBA00023229"/>
    </source>
</evidence>
<keyword evidence="5" id="KW-0460">Magnesium</keyword>
<dbReference type="InterPro" id="IPR000092">
    <property type="entry name" value="Polyprenyl_synt"/>
</dbReference>
<keyword evidence="6" id="KW-0414">Isoprene biosynthesis</keyword>
<dbReference type="CDD" id="cd00685">
    <property type="entry name" value="Trans_IPPS_HT"/>
    <property type="match status" value="1"/>
</dbReference>
<dbReference type="InterPro" id="IPR008949">
    <property type="entry name" value="Isoprenoid_synthase_dom_sf"/>
</dbReference>
<dbReference type="GO" id="GO:0046872">
    <property type="term" value="F:metal ion binding"/>
    <property type="evidence" value="ECO:0007669"/>
    <property type="project" value="UniProtKB-KW"/>
</dbReference>
<dbReference type="GO" id="GO:0004337">
    <property type="term" value="F:(2E,6E)-farnesyl diphosphate synthase activity"/>
    <property type="evidence" value="ECO:0007669"/>
    <property type="project" value="UniProtKB-EC"/>
</dbReference>
<comment type="cofactor">
    <cofactor evidence="1">
        <name>Mg(2+)</name>
        <dbReference type="ChEBI" id="CHEBI:18420"/>
    </cofactor>
</comment>
<dbReference type="NCBIfam" id="NF045485">
    <property type="entry name" value="FPPsyn"/>
    <property type="match status" value="1"/>
</dbReference>
<dbReference type="RefSeq" id="WP_151024424.1">
    <property type="nucleotide sequence ID" value="NZ_JACHIB010000020.1"/>
</dbReference>
<comment type="caution">
    <text evidence="8">The sequence shown here is derived from an EMBL/GenBank/DDBJ whole genome shotgun (WGS) entry which is preliminary data.</text>
</comment>
<gene>
    <name evidence="8" type="ORF">HNR28_003171</name>
</gene>
<evidence type="ECO:0000256" key="3">
    <source>
        <dbReference type="ARBA" id="ARBA00022679"/>
    </source>
</evidence>
<evidence type="ECO:0000256" key="4">
    <source>
        <dbReference type="ARBA" id="ARBA00022723"/>
    </source>
</evidence>
<dbReference type="EC" id="2.5.1.10" evidence="8"/>
<dbReference type="Proteomes" id="UP000541136">
    <property type="component" value="Unassembled WGS sequence"/>
</dbReference>
<evidence type="ECO:0000256" key="2">
    <source>
        <dbReference type="ARBA" id="ARBA00006706"/>
    </source>
</evidence>
<evidence type="ECO:0000256" key="1">
    <source>
        <dbReference type="ARBA" id="ARBA00001946"/>
    </source>
</evidence>
<dbReference type="EMBL" id="JACHIB010000020">
    <property type="protein sequence ID" value="MBB6085118.1"/>
    <property type="molecule type" value="Genomic_DNA"/>
</dbReference>
<dbReference type="SUPFAM" id="SSF48576">
    <property type="entry name" value="Terpenoid synthases"/>
    <property type="match status" value="1"/>
</dbReference>
<accession>A0A7W9TQP9</accession>
<dbReference type="InterPro" id="IPR053378">
    <property type="entry name" value="Prenyl_diphosphate_synthase"/>
</dbReference>
<dbReference type="PROSITE" id="PS00444">
    <property type="entry name" value="POLYPRENYL_SYNTHASE_2"/>
    <property type="match status" value="1"/>
</dbReference>
<dbReference type="Gene3D" id="1.10.600.10">
    <property type="entry name" value="Farnesyl Diphosphate Synthase"/>
    <property type="match status" value="1"/>
</dbReference>
<organism evidence="8 9">
    <name type="scientific">Castellaniella defragrans</name>
    <name type="common">Alcaligenes defragrans</name>
    <dbReference type="NCBI Taxonomy" id="75697"/>
    <lineage>
        <taxon>Bacteria</taxon>
        <taxon>Pseudomonadati</taxon>
        <taxon>Pseudomonadota</taxon>
        <taxon>Betaproteobacteria</taxon>
        <taxon>Burkholderiales</taxon>
        <taxon>Alcaligenaceae</taxon>
        <taxon>Castellaniella</taxon>
    </lineage>
</organism>
<dbReference type="SFLD" id="SFLDS00005">
    <property type="entry name" value="Isoprenoid_Synthase_Type_I"/>
    <property type="match status" value="1"/>
</dbReference>
<dbReference type="PANTHER" id="PTHR43281">
    <property type="entry name" value="FARNESYL DIPHOSPHATE SYNTHASE"/>
    <property type="match status" value="1"/>
</dbReference>
<dbReference type="GO" id="GO:0005737">
    <property type="term" value="C:cytoplasm"/>
    <property type="evidence" value="ECO:0007669"/>
    <property type="project" value="UniProtKB-ARBA"/>
</dbReference>
<evidence type="ECO:0000256" key="5">
    <source>
        <dbReference type="ARBA" id="ARBA00022842"/>
    </source>
</evidence>